<proteinExistence type="predicted"/>
<dbReference type="OrthoDB" id="289038at2759"/>
<dbReference type="InParanoid" id="A0A1X7T4R3"/>
<evidence type="ECO:0000259" key="1">
    <source>
        <dbReference type="Pfam" id="PF19718"/>
    </source>
</evidence>
<dbReference type="InterPro" id="IPR045578">
    <property type="entry name" value="USP47_C"/>
</dbReference>
<evidence type="ECO:0000313" key="2">
    <source>
        <dbReference type="EnsemblMetazoa" id="Aqu2.1.09478_001"/>
    </source>
</evidence>
<sequence length="96" mass="11143">LSELSGVPAEYIYCRKGKSFPVEISCLDIENKFEWYPITSDIYSLGLYSDGGVIYYKDNRETMKELTDKERSEIQEAEEARSVNLMYHHVHVLSVN</sequence>
<feature type="domain" description="Ubiquitin carboxyl-terminal hydrolase 47 C-terminal" evidence="1">
    <location>
        <begin position="1"/>
        <end position="82"/>
    </location>
</feature>
<dbReference type="AlphaFoldDB" id="A0A1X7T4R3"/>
<dbReference type="EnsemblMetazoa" id="Aqu2.1.09478_001">
    <property type="protein sequence ID" value="Aqu2.1.09478_001"/>
    <property type="gene ID" value="Aqu2.1.09478"/>
</dbReference>
<name>A0A1X7T4R3_AMPQE</name>
<reference evidence="2" key="1">
    <citation type="submission" date="2017-05" db="UniProtKB">
        <authorList>
            <consortium name="EnsemblMetazoa"/>
        </authorList>
    </citation>
    <scope>IDENTIFICATION</scope>
</reference>
<organism evidence="2">
    <name type="scientific">Amphimedon queenslandica</name>
    <name type="common">Sponge</name>
    <dbReference type="NCBI Taxonomy" id="400682"/>
    <lineage>
        <taxon>Eukaryota</taxon>
        <taxon>Metazoa</taxon>
        <taxon>Porifera</taxon>
        <taxon>Demospongiae</taxon>
        <taxon>Heteroscleromorpha</taxon>
        <taxon>Haplosclerida</taxon>
        <taxon>Niphatidae</taxon>
        <taxon>Amphimedon</taxon>
    </lineage>
</organism>
<protein>
    <recommendedName>
        <fullName evidence="1">Ubiquitin carboxyl-terminal hydrolase 47 C-terminal domain-containing protein</fullName>
    </recommendedName>
</protein>
<accession>A0A1X7T4R3</accession>
<dbReference type="Pfam" id="PF19718">
    <property type="entry name" value="USP47_C"/>
    <property type="match status" value="1"/>
</dbReference>